<accession>W2SL76</accession>
<evidence type="ECO:0000256" key="1">
    <source>
        <dbReference type="SAM" id="MobiDB-lite"/>
    </source>
</evidence>
<reference evidence="3" key="1">
    <citation type="journal article" date="2014" name="Nat. Genet.">
        <title>Genome of the human hookworm Necator americanus.</title>
        <authorList>
            <person name="Tang Y.T."/>
            <person name="Gao X."/>
            <person name="Rosa B.A."/>
            <person name="Abubucker S."/>
            <person name="Hallsworth-Pepin K."/>
            <person name="Martin J."/>
            <person name="Tyagi R."/>
            <person name="Heizer E."/>
            <person name="Zhang X."/>
            <person name="Bhonagiri-Palsikar V."/>
            <person name="Minx P."/>
            <person name="Warren W.C."/>
            <person name="Wang Q."/>
            <person name="Zhan B."/>
            <person name="Hotez P.J."/>
            <person name="Sternberg P.W."/>
            <person name="Dougall A."/>
            <person name="Gaze S.T."/>
            <person name="Mulvenna J."/>
            <person name="Sotillo J."/>
            <person name="Ranganathan S."/>
            <person name="Rabelo E.M."/>
            <person name="Wilson R.K."/>
            <person name="Felgner P.L."/>
            <person name="Bethony J."/>
            <person name="Hawdon J.M."/>
            <person name="Gasser R.B."/>
            <person name="Loukas A."/>
            <person name="Mitreva M."/>
        </authorList>
    </citation>
    <scope>NUCLEOTIDE SEQUENCE [LARGE SCALE GENOMIC DNA]</scope>
</reference>
<protein>
    <submittedName>
        <fullName evidence="2">Uncharacterized protein</fullName>
    </submittedName>
</protein>
<organism evidence="2 3">
    <name type="scientific">Necator americanus</name>
    <name type="common">Human hookworm</name>
    <dbReference type="NCBI Taxonomy" id="51031"/>
    <lineage>
        <taxon>Eukaryota</taxon>
        <taxon>Metazoa</taxon>
        <taxon>Ecdysozoa</taxon>
        <taxon>Nematoda</taxon>
        <taxon>Chromadorea</taxon>
        <taxon>Rhabditida</taxon>
        <taxon>Rhabditina</taxon>
        <taxon>Rhabditomorpha</taxon>
        <taxon>Strongyloidea</taxon>
        <taxon>Ancylostomatidae</taxon>
        <taxon>Bunostominae</taxon>
        <taxon>Necator</taxon>
    </lineage>
</organism>
<evidence type="ECO:0000313" key="3">
    <source>
        <dbReference type="Proteomes" id="UP000053676"/>
    </source>
</evidence>
<dbReference type="EMBL" id="KI668982">
    <property type="protein sequence ID" value="ETN70273.1"/>
    <property type="molecule type" value="Genomic_DNA"/>
</dbReference>
<feature type="region of interest" description="Disordered" evidence="1">
    <location>
        <begin position="38"/>
        <end position="59"/>
    </location>
</feature>
<name>W2SL76_NECAM</name>
<keyword evidence="3" id="KW-1185">Reference proteome</keyword>
<dbReference type="Proteomes" id="UP000053676">
    <property type="component" value="Unassembled WGS sequence"/>
</dbReference>
<dbReference type="KEGG" id="nai:NECAME_04964"/>
<dbReference type="AlphaFoldDB" id="W2SL76"/>
<evidence type="ECO:0000313" key="2">
    <source>
        <dbReference type="EMBL" id="ETN70273.1"/>
    </source>
</evidence>
<proteinExistence type="predicted"/>
<gene>
    <name evidence="2" type="ORF">NECAME_04964</name>
</gene>
<sequence>MKQTVTLNKTKTHRRALLEDTIHSFEWHNKHREMKHVDVTHQSAQKKKRYRKLPTMVST</sequence>